<feature type="compositionally biased region" description="Basic and acidic residues" evidence="1">
    <location>
        <begin position="12"/>
        <end position="29"/>
    </location>
</feature>
<sequence length="74" mass="8050">MGQDSSSLAKRQVADYEDRPSGATDRDFSDSTSTSTGPLPSPPPYSFRCCECKNGSYDDFVCDVCGHQLCRLCS</sequence>
<protein>
    <submittedName>
        <fullName evidence="2">Uncharacterized protein</fullName>
    </submittedName>
</protein>
<dbReference type="Proteomes" id="UP000224080">
    <property type="component" value="Unassembled WGS sequence"/>
</dbReference>
<reference evidence="2 3" key="1">
    <citation type="submission" date="2017-10" db="EMBL/GenBank/DDBJ databases">
        <title>Comparative genomics in systemic dimorphic fungi from Ajellomycetaceae.</title>
        <authorList>
            <person name="Munoz J.F."/>
            <person name="Mcewen J.G."/>
            <person name="Clay O.K."/>
            <person name="Cuomo C.A."/>
        </authorList>
    </citation>
    <scope>NUCLEOTIDE SEQUENCE [LARGE SCALE GENOMIC DNA]</scope>
    <source>
        <strain evidence="2 3">UAMH130</strain>
    </source>
</reference>
<dbReference type="AlphaFoldDB" id="A0A2B7XJV6"/>
<evidence type="ECO:0000256" key="1">
    <source>
        <dbReference type="SAM" id="MobiDB-lite"/>
    </source>
</evidence>
<dbReference type="EMBL" id="PDNC01000004">
    <property type="protein sequence ID" value="PGH09456.1"/>
    <property type="molecule type" value="Genomic_DNA"/>
</dbReference>
<evidence type="ECO:0000313" key="2">
    <source>
        <dbReference type="EMBL" id="PGH09456.1"/>
    </source>
</evidence>
<feature type="region of interest" description="Disordered" evidence="1">
    <location>
        <begin position="1"/>
        <end position="44"/>
    </location>
</feature>
<name>A0A2B7XJV6_9EURO</name>
<evidence type="ECO:0000313" key="3">
    <source>
        <dbReference type="Proteomes" id="UP000224080"/>
    </source>
</evidence>
<gene>
    <name evidence="2" type="ORF">GX51_00561</name>
</gene>
<proteinExistence type="predicted"/>
<keyword evidence="3" id="KW-1185">Reference proteome</keyword>
<accession>A0A2B7XJV6</accession>
<comment type="caution">
    <text evidence="2">The sequence shown here is derived from an EMBL/GenBank/DDBJ whole genome shotgun (WGS) entry which is preliminary data.</text>
</comment>
<organism evidence="2 3">
    <name type="scientific">Blastomyces parvus</name>
    <dbReference type="NCBI Taxonomy" id="2060905"/>
    <lineage>
        <taxon>Eukaryota</taxon>
        <taxon>Fungi</taxon>
        <taxon>Dikarya</taxon>
        <taxon>Ascomycota</taxon>
        <taxon>Pezizomycotina</taxon>
        <taxon>Eurotiomycetes</taxon>
        <taxon>Eurotiomycetidae</taxon>
        <taxon>Onygenales</taxon>
        <taxon>Ajellomycetaceae</taxon>
        <taxon>Blastomyces</taxon>
    </lineage>
</organism>